<feature type="region of interest" description="Disordered" evidence="9">
    <location>
        <begin position="126"/>
        <end position="170"/>
    </location>
</feature>
<dbReference type="Gene3D" id="3.40.140.10">
    <property type="entry name" value="Cytidine Deaminase, domain 2"/>
    <property type="match status" value="1"/>
</dbReference>
<comment type="cofactor">
    <cofactor evidence="1">
        <name>Zn(2+)</name>
        <dbReference type="ChEBI" id="CHEBI:29105"/>
    </cofactor>
</comment>
<evidence type="ECO:0000256" key="5">
    <source>
        <dbReference type="ARBA" id="ARBA00022786"/>
    </source>
</evidence>
<keyword evidence="5" id="KW-0833">Ubl conjugation pathway</keyword>
<dbReference type="CDD" id="cd08066">
    <property type="entry name" value="MPN_AMSH_like"/>
    <property type="match status" value="1"/>
</dbReference>
<dbReference type="Gene3D" id="1.20.58.80">
    <property type="entry name" value="Phosphotransferase system, lactose/cellobiose-type IIA subunit"/>
    <property type="match status" value="1"/>
</dbReference>
<evidence type="ECO:0000256" key="4">
    <source>
        <dbReference type="ARBA" id="ARBA00022723"/>
    </source>
</evidence>
<evidence type="ECO:0000259" key="10">
    <source>
        <dbReference type="PROSITE" id="PS50249"/>
    </source>
</evidence>
<keyword evidence="8" id="KW-0482">Metalloprotease</keyword>
<dbReference type="SUPFAM" id="SSF102712">
    <property type="entry name" value="JAB1/MPN domain"/>
    <property type="match status" value="1"/>
</dbReference>
<feature type="region of interest" description="Disordered" evidence="9">
    <location>
        <begin position="197"/>
        <end position="221"/>
    </location>
</feature>
<dbReference type="AlphaFoldDB" id="A0A6A6P694"/>
<evidence type="ECO:0000256" key="1">
    <source>
        <dbReference type="ARBA" id="ARBA00001947"/>
    </source>
</evidence>
<dbReference type="GO" id="GO:0070536">
    <property type="term" value="P:protein K63-linked deubiquitination"/>
    <property type="evidence" value="ECO:0007669"/>
    <property type="project" value="InterPro"/>
</dbReference>
<accession>A0A6A6P694</accession>
<dbReference type="EMBL" id="MU001675">
    <property type="protein sequence ID" value="KAF2459525.1"/>
    <property type="molecule type" value="Genomic_DNA"/>
</dbReference>
<sequence length="571" mass="63820">MAESGRAVHSVAPMAVQDIVKVASNFDYSSAVPMRYWLRSADTILKEAHIYEREGNDQETYLLLFRHAVLVLEKLGVHPEARRPEYKSLLNNARLEVQRNLAKLEALKPRIDARVRRYNEAVARRNAQRERWERERQQRGDRSVDERLPRDMGDMSLRSRSGSLDENGVYGPKTALEAQSAQNRELAVRIAHSEIRRRDHARRKVRQAGVSEEEEQQRRVAGDWAGWESALARGDGDQVNGDGDISRQILEARRRGDQTLFDAANRSRQGEPSRSSAPARPSSYAHYPSVPHRSLPPSSEREAPAKGILQPPGSFAPSSPPRSLPPKVPLSPPSPLPRVKIPSPPPIPAKLAESDETSPVSRSASATPDSHELSSRNYTFKPNAFLENGTPLRTIFLPPELRSSFLRIAEPNTRRNLETCGILCGTLISNALFISKLLIPEQISTSDTCETVNEEAIFDYCDKEDLMVLGWIHTHPTQTCFMSSRDLHTHAGYQVMMPESIAIVCAPSKLPSWGIFRLTDPPGMGAVQNCRQSGIFHPHAEPNIYTDALKPGHVFEGPGLKFEMVDLRSNS</sequence>
<name>A0A6A6P694_9PEZI</name>
<dbReference type="GO" id="GO:0061578">
    <property type="term" value="F:K63-linked deubiquitinase activity"/>
    <property type="evidence" value="ECO:0007669"/>
    <property type="project" value="InterPro"/>
</dbReference>
<evidence type="ECO:0000313" key="11">
    <source>
        <dbReference type="EMBL" id="KAF2459525.1"/>
    </source>
</evidence>
<evidence type="ECO:0000256" key="9">
    <source>
        <dbReference type="SAM" id="MobiDB-lite"/>
    </source>
</evidence>
<evidence type="ECO:0000256" key="7">
    <source>
        <dbReference type="ARBA" id="ARBA00022833"/>
    </source>
</evidence>
<feature type="compositionally biased region" description="Low complexity" evidence="9">
    <location>
        <begin position="272"/>
        <end position="289"/>
    </location>
</feature>
<reference evidence="11" key="1">
    <citation type="journal article" date="2020" name="Stud. Mycol.">
        <title>101 Dothideomycetes genomes: a test case for predicting lifestyles and emergence of pathogens.</title>
        <authorList>
            <person name="Haridas S."/>
            <person name="Albert R."/>
            <person name="Binder M."/>
            <person name="Bloem J."/>
            <person name="Labutti K."/>
            <person name="Salamov A."/>
            <person name="Andreopoulos B."/>
            <person name="Baker S."/>
            <person name="Barry K."/>
            <person name="Bills G."/>
            <person name="Bluhm B."/>
            <person name="Cannon C."/>
            <person name="Castanera R."/>
            <person name="Culley D."/>
            <person name="Daum C."/>
            <person name="Ezra D."/>
            <person name="Gonzalez J."/>
            <person name="Henrissat B."/>
            <person name="Kuo A."/>
            <person name="Liang C."/>
            <person name="Lipzen A."/>
            <person name="Lutzoni F."/>
            <person name="Magnuson J."/>
            <person name="Mondo S."/>
            <person name="Nolan M."/>
            <person name="Ohm R."/>
            <person name="Pangilinan J."/>
            <person name="Park H.-J."/>
            <person name="Ramirez L."/>
            <person name="Alfaro M."/>
            <person name="Sun H."/>
            <person name="Tritt A."/>
            <person name="Yoshinaga Y."/>
            <person name="Zwiers L.-H."/>
            <person name="Turgeon B."/>
            <person name="Goodwin S."/>
            <person name="Spatafora J."/>
            <person name="Crous P."/>
            <person name="Grigoriev I."/>
        </authorList>
    </citation>
    <scope>NUCLEOTIDE SEQUENCE</scope>
    <source>
        <strain evidence="11">ATCC 16933</strain>
    </source>
</reference>
<keyword evidence="12" id="KW-1185">Reference proteome</keyword>
<dbReference type="PANTHER" id="PTHR12947">
    <property type="entry name" value="AMSH-LIKE PROTEASE"/>
    <property type="match status" value="1"/>
</dbReference>
<dbReference type="InterPro" id="IPR015063">
    <property type="entry name" value="USP8_dimer"/>
</dbReference>
<dbReference type="GO" id="GO:0005768">
    <property type="term" value="C:endosome"/>
    <property type="evidence" value="ECO:0007669"/>
    <property type="project" value="TreeGrafter"/>
</dbReference>
<evidence type="ECO:0000256" key="6">
    <source>
        <dbReference type="ARBA" id="ARBA00022801"/>
    </source>
</evidence>
<comment type="similarity">
    <text evidence="2">Belongs to the peptidase M67C family.</text>
</comment>
<evidence type="ECO:0000256" key="8">
    <source>
        <dbReference type="ARBA" id="ARBA00023049"/>
    </source>
</evidence>
<dbReference type="FunFam" id="3.40.140.10:FF:000033">
    <property type="entry name" value="AMSH-like protease sst2"/>
    <property type="match status" value="1"/>
</dbReference>
<dbReference type="InterPro" id="IPR037518">
    <property type="entry name" value="MPN"/>
</dbReference>
<dbReference type="Pfam" id="PF08969">
    <property type="entry name" value="USP8_dimer"/>
    <property type="match status" value="1"/>
</dbReference>
<organism evidence="11 12">
    <name type="scientific">Lineolata rhizophorae</name>
    <dbReference type="NCBI Taxonomy" id="578093"/>
    <lineage>
        <taxon>Eukaryota</taxon>
        <taxon>Fungi</taxon>
        <taxon>Dikarya</taxon>
        <taxon>Ascomycota</taxon>
        <taxon>Pezizomycotina</taxon>
        <taxon>Dothideomycetes</taxon>
        <taxon>Dothideomycetes incertae sedis</taxon>
        <taxon>Lineolatales</taxon>
        <taxon>Lineolataceae</taxon>
        <taxon>Lineolata</taxon>
    </lineage>
</organism>
<feature type="compositionally biased region" description="Polar residues" evidence="9">
    <location>
        <begin position="357"/>
        <end position="368"/>
    </location>
</feature>
<keyword evidence="7" id="KW-0862">Zinc</keyword>
<dbReference type="GO" id="GO:0046872">
    <property type="term" value="F:metal ion binding"/>
    <property type="evidence" value="ECO:0007669"/>
    <property type="project" value="UniProtKB-KW"/>
</dbReference>
<feature type="domain" description="MPN" evidence="10">
    <location>
        <begin position="394"/>
        <end position="524"/>
    </location>
</feature>
<dbReference type="InterPro" id="IPR000555">
    <property type="entry name" value="JAMM/MPN+_dom"/>
</dbReference>
<feature type="compositionally biased region" description="Pro residues" evidence="9">
    <location>
        <begin position="318"/>
        <end position="348"/>
    </location>
</feature>
<dbReference type="GO" id="GO:0006508">
    <property type="term" value="P:proteolysis"/>
    <property type="evidence" value="ECO:0007669"/>
    <property type="project" value="UniProtKB-KW"/>
</dbReference>
<dbReference type="GO" id="GO:0016020">
    <property type="term" value="C:membrane"/>
    <property type="evidence" value="ECO:0007669"/>
    <property type="project" value="TreeGrafter"/>
</dbReference>
<keyword evidence="3" id="KW-0645">Protease</keyword>
<dbReference type="InterPro" id="IPR044098">
    <property type="entry name" value="STAMBP/STALP-like_MPN"/>
</dbReference>
<dbReference type="GO" id="GO:0140492">
    <property type="term" value="F:metal-dependent deubiquitinase activity"/>
    <property type="evidence" value="ECO:0007669"/>
    <property type="project" value="InterPro"/>
</dbReference>
<evidence type="ECO:0000313" key="12">
    <source>
        <dbReference type="Proteomes" id="UP000799766"/>
    </source>
</evidence>
<gene>
    <name evidence="11" type="ORF">BDY21DRAFT_338455</name>
</gene>
<feature type="compositionally biased region" description="Basic and acidic residues" evidence="9">
    <location>
        <begin position="126"/>
        <end position="153"/>
    </location>
</feature>
<keyword evidence="6" id="KW-0378">Hydrolase</keyword>
<protein>
    <recommendedName>
        <fullName evidence="10">MPN domain-containing protein</fullName>
    </recommendedName>
</protein>
<dbReference type="Proteomes" id="UP000799766">
    <property type="component" value="Unassembled WGS sequence"/>
</dbReference>
<dbReference type="Pfam" id="PF01398">
    <property type="entry name" value="JAB"/>
    <property type="match status" value="1"/>
</dbReference>
<keyword evidence="4" id="KW-0479">Metal-binding</keyword>
<dbReference type="PROSITE" id="PS50249">
    <property type="entry name" value="MPN"/>
    <property type="match status" value="1"/>
</dbReference>
<evidence type="ECO:0000256" key="3">
    <source>
        <dbReference type="ARBA" id="ARBA00022670"/>
    </source>
</evidence>
<dbReference type="OrthoDB" id="3640at2759"/>
<proteinExistence type="inferred from homology"/>
<evidence type="ECO:0000256" key="2">
    <source>
        <dbReference type="ARBA" id="ARBA00010981"/>
    </source>
</evidence>
<dbReference type="PANTHER" id="PTHR12947:SF13">
    <property type="entry name" value="FI19924P1"/>
    <property type="match status" value="1"/>
</dbReference>
<feature type="region of interest" description="Disordered" evidence="9">
    <location>
        <begin position="256"/>
        <end position="375"/>
    </location>
</feature>
<dbReference type="SMART" id="SM00232">
    <property type="entry name" value="JAB_MPN"/>
    <property type="match status" value="1"/>
</dbReference>